<evidence type="ECO:0000256" key="1">
    <source>
        <dbReference type="SAM" id="MobiDB-lite"/>
    </source>
</evidence>
<dbReference type="EMBL" id="AMZH03009071">
    <property type="protein sequence ID" value="RRT57652.1"/>
    <property type="molecule type" value="Genomic_DNA"/>
</dbReference>
<dbReference type="AlphaFoldDB" id="A0A426Z104"/>
<comment type="caution">
    <text evidence="2">The sequence shown here is derived from an EMBL/GenBank/DDBJ whole genome shotgun (WGS) entry which is preliminary data.</text>
</comment>
<accession>A0A426Z104</accession>
<feature type="region of interest" description="Disordered" evidence="1">
    <location>
        <begin position="1"/>
        <end position="44"/>
    </location>
</feature>
<sequence length="105" mass="11364">MFGDRGAGEGEDELTSIDEGGKKKARETSPANPTPQMQGRGRCRAVDDAPKYRHLRTWEGREGPAFGGMATSMVEARFGEAMCASMESSFHARMVAGDWLALAKP</sequence>
<name>A0A426Z104_ENSVE</name>
<gene>
    <name evidence="2" type="ORF">B296_00026950</name>
</gene>
<evidence type="ECO:0000313" key="3">
    <source>
        <dbReference type="Proteomes" id="UP000287651"/>
    </source>
</evidence>
<proteinExistence type="predicted"/>
<evidence type="ECO:0000313" key="2">
    <source>
        <dbReference type="EMBL" id="RRT57652.1"/>
    </source>
</evidence>
<protein>
    <submittedName>
        <fullName evidence="2">Uncharacterized protein</fullName>
    </submittedName>
</protein>
<reference evidence="2 3" key="1">
    <citation type="journal article" date="2014" name="Agronomy (Basel)">
        <title>A Draft Genome Sequence for Ensete ventricosum, the Drought-Tolerant Tree Against Hunger.</title>
        <authorList>
            <person name="Harrison J."/>
            <person name="Moore K.A."/>
            <person name="Paszkiewicz K."/>
            <person name="Jones T."/>
            <person name="Grant M."/>
            <person name="Ambacheew D."/>
            <person name="Muzemil S."/>
            <person name="Studholme D.J."/>
        </authorList>
    </citation>
    <scope>NUCLEOTIDE SEQUENCE [LARGE SCALE GENOMIC DNA]</scope>
</reference>
<dbReference type="Proteomes" id="UP000287651">
    <property type="component" value="Unassembled WGS sequence"/>
</dbReference>
<organism evidence="2 3">
    <name type="scientific">Ensete ventricosum</name>
    <name type="common">Abyssinian banana</name>
    <name type="synonym">Musa ensete</name>
    <dbReference type="NCBI Taxonomy" id="4639"/>
    <lineage>
        <taxon>Eukaryota</taxon>
        <taxon>Viridiplantae</taxon>
        <taxon>Streptophyta</taxon>
        <taxon>Embryophyta</taxon>
        <taxon>Tracheophyta</taxon>
        <taxon>Spermatophyta</taxon>
        <taxon>Magnoliopsida</taxon>
        <taxon>Liliopsida</taxon>
        <taxon>Zingiberales</taxon>
        <taxon>Musaceae</taxon>
        <taxon>Ensete</taxon>
    </lineage>
</organism>